<feature type="non-terminal residue" evidence="2">
    <location>
        <position position="1"/>
    </location>
</feature>
<dbReference type="OrthoDB" id="264795at2759"/>
<dbReference type="Proteomes" id="UP000799776">
    <property type="component" value="Unassembled WGS sequence"/>
</dbReference>
<dbReference type="PANTHER" id="PTHR12436:SF3">
    <property type="entry name" value="GERMINAL-CENTER ASSOCIATED NUCLEAR PROTEIN"/>
    <property type="match status" value="1"/>
</dbReference>
<dbReference type="Pfam" id="PF03399">
    <property type="entry name" value="SAC3_GANP"/>
    <property type="match status" value="1"/>
</dbReference>
<reference evidence="2" key="1">
    <citation type="journal article" date="2020" name="Stud. Mycol.">
        <title>101 Dothideomycetes genomes: a test case for predicting lifestyles and emergence of pathogens.</title>
        <authorList>
            <person name="Haridas S."/>
            <person name="Albert R."/>
            <person name="Binder M."/>
            <person name="Bloem J."/>
            <person name="Labutti K."/>
            <person name="Salamov A."/>
            <person name="Andreopoulos B."/>
            <person name="Baker S."/>
            <person name="Barry K."/>
            <person name="Bills G."/>
            <person name="Bluhm B."/>
            <person name="Cannon C."/>
            <person name="Castanera R."/>
            <person name="Culley D."/>
            <person name="Daum C."/>
            <person name="Ezra D."/>
            <person name="Gonzalez J."/>
            <person name="Henrissat B."/>
            <person name="Kuo A."/>
            <person name="Liang C."/>
            <person name="Lipzen A."/>
            <person name="Lutzoni F."/>
            <person name="Magnuson J."/>
            <person name="Mondo S."/>
            <person name="Nolan M."/>
            <person name="Ohm R."/>
            <person name="Pangilinan J."/>
            <person name="Park H.-J."/>
            <person name="Ramirez L."/>
            <person name="Alfaro M."/>
            <person name="Sun H."/>
            <person name="Tritt A."/>
            <person name="Yoshinaga Y."/>
            <person name="Zwiers L.-H."/>
            <person name="Turgeon B."/>
            <person name="Goodwin S."/>
            <person name="Spatafora J."/>
            <person name="Crous P."/>
            <person name="Grigoriev I."/>
        </authorList>
    </citation>
    <scope>NUCLEOTIDE SEQUENCE</scope>
    <source>
        <strain evidence="2">CBS 121410</strain>
    </source>
</reference>
<dbReference type="GO" id="GO:0070390">
    <property type="term" value="C:transcription export complex 2"/>
    <property type="evidence" value="ECO:0007669"/>
    <property type="project" value="TreeGrafter"/>
</dbReference>
<evidence type="ECO:0000313" key="2">
    <source>
        <dbReference type="EMBL" id="KAF2086945.1"/>
    </source>
</evidence>
<dbReference type="InterPro" id="IPR005062">
    <property type="entry name" value="SAC3/GANP/THP3_conserved"/>
</dbReference>
<proteinExistence type="predicted"/>
<protein>
    <recommendedName>
        <fullName evidence="1">SAC3/GANP/THP3 conserved domain-containing protein</fullName>
    </recommendedName>
</protein>
<accession>A0A9P4HXB0</accession>
<evidence type="ECO:0000313" key="3">
    <source>
        <dbReference type="Proteomes" id="UP000799776"/>
    </source>
</evidence>
<dbReference type="InterPro" id="IPR045107">
    <property type="entry name" value="SAC3/GANP/THP3"/>
</dbReference>
<dbReference type="GO" id="GO:0006406">
    <property type="term" value="P:mRNA export from nucleus"/>
    <property type="evidence" value="ECO:0007669"/>
    <property type="project" value="TreeGrafter"/>
</dbReference>
<sequence>LKSNREHERKAAIKNGFLADPDKPRKLKDAITPVGTCQDMCSEFERVSRIYERDVWAPEHVRNRTTSRSKRVPMESRMVKKFRRAAAGIDEQLPSDLRPPLVLQKTVDYLLNSLLSESKSLADVHHFIWDRARAVRNDFSIQQLTKVPDVRVAIECYERIARFHIVSMHKLAMPQKPYESYEWFQEREQLDKTLLSLIQYYDDNRARYRSPNEAEFRAYCIIFQIHAHVPDMEHRIQEWPEDIMWNSRVQTAMKLYAAAGTVRNYQGPMRPESTFKTAQQNWMGFWEIVKSPQVSYLMGCVAEVYFNQIRETAMQCIFRTFKQGGATRCRDWTVQDLVPALGFDTEDEVKSYIQAHRFQILTREDGKEY</sequence>
<name>A0A9P4HXB0_9PEZI</name>
<dbReference type="GO" id="GO:0005737">
    <property type="term" value="C:cytoplasm"/>
    <property type="evidence" value="ECO:0007669"/>
    <property type="project" value="TreeGrafter"/>
</dbReference>
<feature type="non-terminal residue" evidence="2">
    <location>
        <position position="369"/>
    </location>
</feature>
<gene>
    <name evidence="2" type="ORF">K490DRAFT_1892</name>
</gene>
<evidence type="ECO:0000259" key="1">
    <source>
        <dbReference type="Pfam" id="PF03399"/>
    </source>
</evidence>
<dbReference type="Gene3D" id="1.25.40.990">
    <property type="match status" value="1"/>
</dbReference>
<dbReference type="PANTHER" id="PTHR12436">
    <property type="entry name" value="80 KDA MCM3-ASSOCIATED PROTEIN"/>
    <property type="match status" value="1"/>
</dbReference>
<keyword evidence="3" id="KW-1185">Reference proteome</keyword>
<dbReference type="AlphaFoldDB" id="A0A9P4HXB0"/>
<comment type="caution">
    <text evidence="2">The sequence shown here is derived from an EMBL/GenBank/DDBJ whole genome shotgun (WGS) entry which is preliminary data.</text>
</comment>
<feature type="domain" description="SAC3/GANP/THP3 conserved" evidence="1">
    <location>
        <begin position="40"/>
        <end position="360"/>
    </location>
</feature>
<organism evidence="2 3">
    <name type="scientific">Saccharata proteae CBS 121410</name>
    <dbReference type="NCBI Taxonomy" id="1314787"/>
    <lineage>
        <taxon>Eukaryota</taxon>
        <taxon>Fungi</taxon>
        <taxon>Dikarya</taxon>
        <taxon>Ascomycota</taxon>
        <taxon>Pezizomycotina</taxon>
        <taxon>Dothideomycetes</taxon>
        <taxon>Dothideomycetes incertae sedis</taxon>
        <taxon>Botryosphaeriales</taxon>
        <taxon>Saccharataceae</taxon>
        <taxon>Saccharata</taxon>
    </lineage>
</organism>
<dbReference type="EMBL" id="ML978722">
    <property type="protein sequence ID" value="KAF2086945.1"/>
    <property type="molecule type" value="Genomic_DNA"/>
</dbReference>